<keyword evidence="3" id="KW-1185">Reference proteome</keyword>
<sequence length="333" mass="35287">MSPPAGSSSSNIRQGKGAPSRQGLSSIARSPTGYPLVQPSIDKIWPQSTSSSSGATAPAVVNTSSIALHIRQSTAITWYSPTNAGPGLHTRANYNRYGLDLVRSRSGPASNHDLAVRLNIRRGVQLRRQQRQAYYGLAITSGQLPATERPNPDLLVAGLLLLYKSGSGPNLIDAQPCTPCTLVLRAGASRAWVLSLSSDLSTNQFPPVMCQDVTAGGVIPCRFWIGWVIYMELVSNSKSNMWAAVSGQSKFSCCAKSEVGLVFRSLKSLKAPLKLSSLGIILVKKSVVVVVCCTAVIVAAAAQTSSKVVAAAVDCSIAAFSVVPKKVLFWLLF</sequence>
<dbReference type="Proteomes" id="UP000823749">
    <property type="component" value="Chromosome 4"/>
</dbReference>
<proteinExistence type="predicted"/>
<dbReference type="AlphaFoldDB" id="A0AAV6KL47"/>
<protein>
    <submittedName>
        <fullName evidence="2">Uncharacterized protein</fullName>
    </submittedName>
</protein>
<dbReference type="EMBL" id="JACTNZ010000004">
    <property type="protein sequence ID" value="KAG5552989.1"/>
    <property type="molecule type" value="Genomic_DNA"/>
</dbReference>
<name>A0AAV6KL47_9ERIC</name>
<feature type="region of interest" description="Disordered" evidence="1">
    <location>
        <begin position="1"/>
        <end position="32"/>
    </location>
</feature>
<evidence type="ECO:0000256" key="1">
    <source>
        <dbReference type="SAM" id="MobiDB-lite"/>
    </source>
</evidence>
<organism evidence="2 3">
    <name type="scientific">Rhododendron griersonianum</name>
    <dbReference type="NCBI Taxonomy" id="479676"/>
    <lineage>
        <taxon>Eukaryota</taxon>
        <taxon>Viridiplantae</taxon>
        <taxon>Streptophyta</taxon>
        <taxon>Embryophyta</taxon>
        <taxon>Tracheophyta</taxon>
        <taxon>Spermatophyta</taxon>
        <taxon>Magnoliopsida</taxon>
        <taxon>eudicotyledons</taxon>
        <taxon>Gunneridae</taxon>
        <taxon>Pentapetalae</taxon>
        <taxon>asterids</taxon>
        <taxon>Ericales</taxon>
        <taxon>Ericaceae</taxon>
        <taxon>Ericoideae</taxon>
        <taxon>Rhodoreae</taxon>
        <taxon>Rhododendron</taxon>
    </lineage>
</organism>
<evidence type="ECO:0000313" key="3">
    <source>
        <dbReference type="Proteomes" id="UP000823749"/>
    </source>
</evidence>
<comment type="caution">
    <text evidence="2">The sequence shown here is derived from an EMBL/GenBank/DDBJ whole genome shotgun (WGS) entry which is preliminary data.</text>
</comment>
<feature type="compositionally biased region" description="Polar residues" evidence="1">
    <location>
        <begin position="1"/>
        <end position="13"/>
    </location>
</feature>
<evidence type="ECO:0000313" key="2">
    <source>
        <dbReference type="EMBL" id="KAG5552989.1"/>
    </source>
</evidence>
<accession>A0AAV6KL47</accession>
<reference evidence="2" key="1">
    <citation type="submission" date="2020-08" db="EMBL/GenBank/DDBJ databases">
        <title>Plant Genome Project.</title>
        <authorList>
            <person name="Zhang R.-G."/>
        </authorList>
    </citation>
    <scope>NUCLEOTIDE SEQUENCE</scope>
    <source>
        <strain evidence="2">WSP0</strain>
        <tissue evidence="2">Leaf</tissue>
    </source>
</reference>
<gene>
    <name evidence="2" type="ORF">RHGRI_010973</name>
</gene>